<name>A0ABR1VBR7_9PEZI</name>
<feature type="transmembrane region" description="Helical" evidence="6">
    <location>
        <begin position="12"/>
        <end position="35"/>
    </location>
</feature>
<keyword evidence="9" id="KW-1185">Reference proteome</keyword>
<evidence type="ECO:0000256" key="1">
    <source>
        <dbReference type="ARBA" id="ARBA00004141"/>
    </source>
</evidence>
<dbReference type="PANTHER" id="PTHR33048">
    <property type="entry name" value="PTH11-LIKE INTEGRAL MEMBRANE PROTEIN (AFU_ORTHOLOGUE AFUA_5G11245)"/>
    <property type="match status" value="1"/>
</dbReference>
<keyword evidence="3 6" id="KW-1133">Transmembrane helix</keyword>
<comment type="subcellular location">
    <subcellularLocation>
        <location evidence="1">Membrane</location>
        <topology evidence="1">Multi-pass membrane protein</topology>
    </subcellularLocation>
</comment>
<proteinExistence type="inferred from homology"/>
<evidence type="ECO:0000313" key="8">
    <source>
        <dbReference type="EMBL" id="KAK8068347.1"/>
    </source>
</evidence>
<dbReference type="InterPro" id="IPR049326">
    <property type="entry name" value="Rhodopsin_dom_fungi"/>
</dbReference>
<evidence type="ECO:0000256" key="2">
    <source>
        <dbReference type="ARBA" id="ARBA00022692"/>
    </source>
</evidence>
<evidence type="ECO:0000256" key="4">
    <source>
        <dbReference type="ARBA" id="ARBA00023136"/>
    </source>
</evidence>
<accession>A0ABR1VBR7</accession>
<feature type="transmembrane region" description="Helical" evidence="6">
    <location>
        <begin position="47"/>
        <end position="66"/>
    </location>
</feature>
<reference evidence="8 9" key="1">
    <citation type="submission" date="2023-01" db="EMBL/GenBank/DDBJ databases">
        <title>Analysis of 21 Apiospora genomes using comparative genomics revels a genus with tremendous synthesis potential of carbohydrate active enzymes and secondary metabolites.</title>
        <authorList>
            <person name="Sorensen T."/>
        </authorList>
    </citation>
    <scope>NUCLEOTIDE SEQUENCE [LARGE SCALE GENOMIC DNA]</scope>
    <source>
        <strain evidence="8 9">CBS 83171</strain>
    </source>
</reference>
<gene>
    <name evidence="8" type="ORF">PG996_007459</name>
</gene>
<feature type="domain" description="Rhodopsin" evidence="7">
    <location>
        <begin position="24"/>
        <end position="205"/>
    </location>
</feature>
<dbReference type="EMBL" id="JAQQWM010000004">
    <property type="protein sequence ID" value="KAK8068347.1"/>
    <property type="molecule type" value="Genomic_DNA"/>
</dbReference>
<feature type="transmembrane region" description="Helical" evidence="6">
    <location>
        <begin position="189"/>
        <end position="209"/>
    </location>
</feature>
<sequence>MPFNVFNDPIQGAGFVIILVFGPVSVVATVLRFVCSRISLGKHGKDDWLALAAELVYLAWIAGCILDPQMIWVLSLLFPFNQLFAKLSILCLYHRIFSINKKFAVWIKVLGALQILVSVIGVALNISLCSPVEKAWNPMITWGSCINSGALVSGTETCNSLLDFALATFAVFALRTVKIRHSTKWKLSIVFVLAGVAGVIGFVKIGVAYRGLTVCESPRAFDISASRDPLHSWNSSANDP</sequence>
<evidence type="ECO:0000256" key="6">
    <source>
        <dbReference type="SAM" id="Phobius"/>
    </source>
</evidence>
<evidence type="ECO:0000313" key="9">
    <source>
        <dbReference type="Proteomes" id="UP001446871"/>
    </source>
</evidence>
<comment type="caution">
    <text evidence="8">The sequence shown here is derived from an EMBL/GenBank/DDBJ whole genome shotgun (WGS) entry which is preliminary data.</text>
</comment>
<keyword evidence="4 6" id="KW-0472">Membrane</keyword>
<feature type="transmembrane region" description="Helical" evidence="6">
    <location>
        <begin position="72"/>
        <end position="93"/>
    </location>
</feature>
<dbReference type="PANTHER" id="PTHR33048:SF47">
    <property type="entry name" value="INTEGRAL MEMBRANE PROTEIN-RELATED"/>
    <property type="match status" value="1"/>
</dbReference>
<keyword evidence="2 6" id="KW-0812">Transmembrane</keyword>
<feature type="transmembrane region" description="Helical" evidence="6">
    <location>
        <begin position="105"/>
        <end position="128"/>
    </location>
</feature>
<comment type="similarity">
    <text evidence="5">Belongs to the SAT4 family.</text>
</comment>
<feature type="transmembrane region" description="Helical" evidence="6">
    <location>
        <begin position="160"/>
        <end position="177"/>
    </location>
</feature>
<dbReference type="Proteomes" id="UP001446871">
    <property type="component" value="Unassembled WGS sequence"/>
</dbReference>
<evidence type="ECO:0000256" key="3">
    <source>
        <dbReference type="ARBA" id="ARBA00022989"/>
    </source>
</evidence>
<organism evidence="8 9">
    <name type="scientific">Apiospora saccharicola</name>
    <dbReference type="NCBI Taxonomy" id="335842"/>
    <lineage>
        <taxon>Eukaryota</taxon>
        <taxon>Fungi</taxon>
        <taxon>Dikarya</taxon>
        <taxon>Ascomycota</taxon>
        <taxon>Pezizomycotina</taxon>
        <taxon>Sordariomycetes</taxon>
        <taxon>Xylariomycetidae</taxon>
        <taxon>Amphisphaeriales</taxon>
        <taxon>Apiosporaceae</taxon>
        <taxon>Apiospora</taxon>
    </lineage>
</organism>
<evidence type="ECO:0000259" key="7">
    <source>
        <dbReference type="Pfam" id="PF20684"/>
    </source>
</evidence>
<protein>
    <recommendedName>
        <fullName evidence="7">Rhodopsin domain-containing protein</fullName>
    </recommendedName>
</protein>
<dbReference type="InterPro" id="IPR052337">
    <property type="entry name" value="SAT4-like"/>
</dbReference>
<evidence type="ECO:0000256" key="5">
    <source>
        <dbReference type="ARBA" id="ARBA00038359"/>
    </source>
</evidence>
<dbReference type="Pfam" id="PF20684">
    <property type="entry name" value="Fung_rhodopsin"/>
    <property type="match status" value="1"/>
</dbReference>